<reference evidence="2" key="1">
    <citation type="submission" date="2020-09" db="EMBL/GenBank/DDBJ databases">
        <title>A novel bacterium of genus Mangrovicoccus, isolated from South China Sea.</title>
        <authorList>
            <person name="Huang H."/>
            <person name="Mo K."/>
            <person name="Hu Y."/>
        </authorList>
    </citation>
    <scope>NUCLEOTIDE SEQUENCE</scope>
    <source>
        <strain evidence="2">HB182678</strain>
    </source>
</reference>
<sequence>MKQQHKSPAVIDQASLPTLDEITPITTAKGETLDARQSLACTLRATTALNIEQIAEQAGYSGRAACSHFLRSDRGRMGVQAAITLHLTDAGRIGLQTMIALAQTSKSDTVRQAAAADLMDRAGLKLDQPEQPAGGAGHAAPSITINIGQPEQPVTLDVTPDEAGN</sequence>
<organism evidence="2 3">
    <name type="scientific">Mangrovicoccus algicola</name>
    <dbReference type="NCBI Taxonomy" id="2771008"/>
    <lineage>
        <taxon>Bacteria</taxon>
        <taxon>Pseudomonadati</taxon>
        <taxon>Pseudomonadota</taxon>
        <taxon>Alphaproteobacteria</taxon>
        <taxon>Rhodobacterales</taxon>
        <taxon>Paracoccaceae</taxon>
        <taxon>Mangrovicoccus</taxon>
    </lineage>
</organism>
<keyword evidence="3" id="KW-1185">Reference proteome</keyword>
<evidence type="ECO:0000256" key="1">
    <source>
        <dbReference type="SAM" id="MobiDB-lite"/>
    </source>
</evidence>
<dbReference type="RefSeq" id="WP_193179851.1">
    <property type="nucleotide sequence ID" value="NZ_JACVXA010000008.1"/>
</dbReference>
<dbReference type="AlphaFoldDB" id="A0A8J7CW51"/>
<protein>
    <submittedName>
        <fullName evidence="2">Helix-turn-helix transcriptional regulator</fullName>
    </submittedName>
</protein>
<accession>A0A8J7CW51</accession>
<comment type="caution">
    <text evidence="2">The sequence shown here is derived from an EMBL/GenBank/DDBJ whole genome shotgun (WGS) entry which is preliminary data.</text>
</comment>
<name>A0A8J7CW51_9RHOB</name>
<proteinExistence type="predicted"/>
<feature type="region of interest" description="Disordered" evidence="1">
    <location>
        <begin position="127"/>
        <end position="165"/>
    </location>
</feature>
<gene>
    <name evidence="2" type="ORF">ICN82_03915</name>
</gene>
<dbReference type="Proteomes" id="UP000609121">
    <property type="component" value="Unassembled WGS sequence"/>
</dbReference>
<evidence type="ECO:0000313" key="2">
    <source>
        <dbReference type="EMBL" id="MBE3637347.1"/>
    </source>
</evidence>
<evidence type="ECO:0000313" key="3">
    <source>
        <dbReference type="Proteomes" id="UP000609121"/>
    </source>
</evidence>
<dbReference type="EMBL" id="JACVXA010000008">
    <property type="protein sequence ID" value="MBE3637347.1"/>
    <property type="molecule type" value="Genomic_DNA"/>
</dbReference>